<protein>
    <submittedName>
        <fullName evidence="2">Unnamed protein product</fullName>
    </submittedName>
</protein>
<dbReference type="Proteomes" id="UP001165063">
    <property type="component" value="Unassembled WGS sequence"/>
</dbReference>
<feature type="region of interest" description="Disordered" evidence="1">
    <location>
        <begin position="186"/>
        <end position="246"/>
    </location>
</feature>
<dbReference type="EMBL" id="BSXU01008978">
    <property type="protein sequence ID" value="GME67800.1"/>
    <property type="molecule type" value="Genomic_DNA"/>
</dbReference>
<comment type="caution">
    <text evidence="2">The sequence shown here is derived from an EMBL/GenBank/DDBJ whole genome shotgun (WGS) entry which is preliminary data.</text>
</comment>
<reference evidence="2" key="1">
    <citation type="submission" date="2023-04" db="EMBL/GenBank/DDBJ databases">
        <title>Ambrosiozyma monospora NBRC 1965.</title>
        <authorList>
            <person name="Ichikawa N."/>
            <person name="Sato H."/>
            <person name="Tonouchi N."/>
        </authorList>
    </citation>
    <scope>NUCLEOTIDE SEQUENCE</scope>
    <source>
        <strain evidence="2">NBRC 1965</strain>
    </source>
</reference>
<feature type="compositionally biased region" description="Low complexity" evidence="1">
    <location>
        <begin position="1"/>
        <end position="17"/>
    </location>
</feature>
<gene>
    <name evidence="2" type="ORF">Amon01_000891100</name>
</gene>
<evidence type="ECO:0000313" key="2">
    <source>
        <dbReference type="EMBL" id="GME67800.1"/>
    </source>
</evidence>
<keyword evidence="3" id="KW-1185">Reference proteome</keyword>
<organism evidence="2 3">
    <name type="scientific">Ambrosiozyma monospora</name>
    <name type="common">Yeast</name>
    <name type="synonym">Endomycopsis monosporus</name>
    <dbReference type="NCBI Taxonomy" id="43982"/>
    <lineage>
        <taxon>Eukaryota</taxon>
        <taxon>Fungi</taxon>
        <taxon>Dikarya</taxon>
        <taxon>Ascomycota</taxon>
        <taxon>Saccharomycotina</taxon>
        <taxon>Pichiomycetes</taxon>
        <taxon>Pichiales</taxon>
        <taxon>Pichiaceae</taxon>
        <taxon>Ambrosiozyma</taxon>
    </lineage>
</organism>
<name>A0A9W6WER4_AMBMO</name>
<accession>A0A9W6WER4</accession>
<evidence type="ECO:0000256" key="1">
    <source>
        <dbReference type="SAM" id="MobiDB-lite"/>
    </source>
</evidence>
<proteinExistence type="predicted"/>
<feature type="region of interest" description="Disordered" evidence="1">
    <location>
        <begin position="1"/>
        <end position="25"/>
    </location>
</feature>
<sequence length="258" mass="26715">MNGFFSGSGAPSNGSGNKQQQASASLSNNGLEKIVNVNGVAISPSSNNNNTDAFNGNNIVYSPGSGLSMRDFNFSLNSSNVTSIAGDESPGNSLSGGSPPFSKYDSLMSPAFMGLEDESVNSTNSMLVGGANYGGLGGKSFNTHNDSINSQATTLHDGSYLDLSSINPPSSIIYDANLVRSSSLSKRRSLSGSVNGVHKSLKSPASGHHPHQQKNPYRTNSLSRTLSNSTTAMGTSTLPLDTTTLSSPTVDSIAPTYF</sequence>
<evidence type="ECO:0000313" key="3">
    <source>
        <dbReference type="Proteomes" id="UP001165063"/>
    </source>
</evidence>
<feature type="compositionally biased region" description="Low complexity" evidence="1">
    <location>
        <begin position="218"/>
        <end position="246"/>
    </location>
</feature>
<dbReference type="AlphaFoldDB" id="A0A9W6WER4"/>